<dbReference type="SUPFAM" id="SSF51126">
    <property type="entry name" value="Pectin lyase-like"/>
    <property type="match status" value="2"/>
</dbReference>
<organism evidence="4 5">
    <name type="scientific">Methanobrevibacter arboriphilus</name>
    <dbReference type="NCBI Taxonomy" id="39441"/>
    <lineage>
        <taxon>Archaea</taxon>
        <taxon>Methanobacteriati</taxon>
        <taxon>Methanobacteriota</taxon>
        <taxon>Methanomada group</taxon>
        <taxon>Methanobacteria</taxon>
        <taxon>Methanobacteriales</taxon>
        <taxon>Methanobacteriaceae</taxon>
        <taxon>Methanobrevibacter</taxon>
    </lineage>
</organism>
<feature type="compositionally biased region" description="Low complexity" evidence="1">
    <location>
        <begin position="1193"/>
        <end position="1207"/>
    </location>
</feature>
<dbReference type="SMART" id="SM00710">
    <property type="entry name" value="PbH1"/>
    <property type="match status" value="9"/>
</dbReference>
<dbReference type="InterPro" id="IPR013783">
    <property type="entry name" value="Ig-like_fold"/>
</dbReference>
<evidence type="ECO:0000256" key="1">
    <source>
        <dbReference type="SAM" id="MobiDB-lite"/>
    </source>
</evidence>
<dbReference type="InterPro" id="IPR008964">
    <property type="entry name" value="Invasin/intimin_cell_adhesion"/>
</dbReference>
<dbReference type="RefSeq" id="WP_278522599.1">
    <property type="nucleotide sequence ID" value="NZ_JADIIN010000036.1"/>
</dbReference>
<dbReference type="InterPro" id="IPR012334">
    <property type="entry name" value="Pectin_lyas_fold"/>
</dbReference>
<dbReference type="InterPro" id="IPR039448">
    <property type="entry name" value="Beta_helix"/>
</dbReference>
<feature type="compositionally biased region" description="Low complexity" evidence="1">
    <location>
        <begin position="1126"/>
        <end position="1160"/>
    </location>
</feature>
<dbReference type="InterPro" id="IPR006626">
    <property type="entry name" value="PbH1"/>
</dbReference>
<feature type="compositionally biased region" description="Low complexity" evidence="1">
    <location>
        <begin position="1106"/>
        <end position="1118"/>
    </location>
</feature>
<comment type="caution">
    <text evidence="4">The sequence shown here is derived from an EMBL/GenBank/DDBJ whole genome shotgun (WGS) entry which is preliminary data.</text>
</comment>
<feature type="transmembrane region" description="Helical" evidence="2">
    <location>
        <begin position="1233"/>
        <end position="1252"/>
    </location>
</feature>
<sequence>MKFLKFNYFVLLISLVAILSMLGTVNASTNETGNLSHNTLPPTVHVVDDSNYDTYFYSNGNIRPGTIDYGDILKIGNTNNKSFIINQYMTVTCNNTGDKINNGQLRIVKGSDGSLVEGLTITNANRPGIFLEGVSYVTIKDNHVTRLLGGSGSFPLYLINSTHNMIVGNTFNGDGIDSSVVVLHDSHYNTITKNIASGGGNVINLDTNVGLQSNYNNITYNTINGAYSQFCYAIQANKGIGNFIAYNNIHGGICGIRVYGASNAVIINNTFFNNETNGIDVGQAISYYSGILAISSYNTLVSGNNITIAAKSTGISTSGGNITVVNNIINNMGTGDSIRLGGDNAFAFNNTIYSSSNLGIMTLSNSIAYYNKLIKDGIVTVDDKPFIDDDTYSYYFDEYGNIKSDSFYDGETIIIGNLNNKDLIIDQFLILDGLGFANIINGTITIKGGANHSQIRRINFNNINKNGILLDGSSFISISNSTFLIYENGTGIFAKDGLNFNITNNVIVSESIVVSLIRMNYVKDSLIENNSLYGNGIVGYGISSLGSNNITIFGNNITVYGNISYDYSSLDEEYDNYIPWGLAPIILYANNTLSIYSDNIRIYNNILRTNGKIGIDINQDEVTNVSNESNIEVFNKSGSKLILDDIIAINWGDNATINVTLFDNNADPLANKVINLTIKGISYNLTSDINGCVVFTVPGLGIGNHSFRITFDGDEYYNGFSIEGIQSVGLGLTDLSFNLSTIVYRDVVVVNVTLCDKYGNPLANKIVWLTIDFNTFYLGMTNSSGFVRFVISGLPGGIFKVVAFFDGGGNFSGSNFNGIQIVNRLDNNLSLGNLNSIYYGDDVFISVTIRDVKDYLLSNKILHLTIGGKTYKVTTNTAGVAVFTISNLEVGDYHFVVDFAGDRNFTSSNVSGIQVVNMMNTFLKLSNTIINYGVDTNIKLTLSDAVGRLVTNKILYLTINSVTYGVVTDSYGVGVFSGVYGLDVGSYPFTVVFKGDNNYITSNISGTQIVNKAISILTLNTTIGSQGSDVFIKVILKDDGGRLVSNKVLKLTINGFTYSTTTNNEGIATFVASNLGVGNYFFTVVFDGDKSFIGSNVSRTQFVMPSNTGDDSGSDSGSSSGGDDGSGSSSSDDNGGGSKSSSGDGNSGSSSGGTRSSSTDNPFDSVDGTLHSQDSGTFTPASASIGGESTAAESTLDESTGGSSSSDGDYEADSSTTHEIFKNSPKDLNDKNYLFGLIIGIIFAILFIFGFYKMGKNKGGI</sequence>
<reference evidence="4" key="1">
    <citation type="submission" date="2020-10" db="EMBL/GenBank/DDBJ databases">
        <title>Dehalococcoides mccartyi of a TCE/Cr reducing biochatode.</title>
        <authorList>
            <person name="Matturro B."/>
        </authorList>
    </citation>
    <scope>NUCLEOTIDE SEQUENCE</scope>
    <source>
        <strain evidence="4">Bin4</strain>
    </source>
</reference>
<dbReference type="SUPFAM" id="SSF49373">
    <property type="entry name" value="Invasin/intimin cell-adhesion fragments"/>
    <property type="match status" value="1"/>
</dbReference>
<feature type="region of interest" description="Disordered" evidence="1">
    <location>
        <begin position="1103"/>
        <end position="1223"/>
    </location>
</feature>
<gene>
    <name evidence="4" type="ORF">ISP01_04570</name>
</gene>
<dbReference type="Proteomes" id="UP000658733">
    <property type="component" value="Unassembled WGS sequence"/>
</dbReference>
<dbReference type="Gene3D" id="2.160.20.10">
    <property type="entry name" value="Single-stranded right-handed beta-helix, Pectin lyase-like"/>
    <property type="match status" value="2"/>
</dbReference>
<proteinExistence type="predicted"/>
<feature type="domain" description="Right handed beta helix" evidence="3">
    <location>
        <begin position="108"/>
        <end position="271"/>
    </location>
</feature>
<keyword evidence="2" id="KW-1133">Transmembrane helix</keyword>
<accession>A0A843AMA2</accession>
<feature type="compositionally biased region" description="Polar residues" evidence="1">
    <location>
        <begin position="1170"/>
        <end position="1182"/>
    </location>
</feature>
<dbReference type="Pfam" id="PF13229">
    <property type="entry name" value="Beta_helix"/>
    <property type="match status" value="1"/>
</dbReference>
<evidence type="ECO:0000313" key="5">
    <source>
        <dbReference type="Proteomes" id="UP000658733"/>
    </source>
</evidence>
<evidence type="ECO:0000313" key="4">
    <source>
        <dbReference type="EMBL" id="MBF4468658.1"/>
    </source>
</evidence>
<evidence type="ECO:0000259" key="3">
    <source>
        <dbReference type="Pfam" id="PF13229"/>
    </source>
</evidence>
<dbReference type="InterPro" id="IPR011050">
    <property type="entry name" value="Pectin_lyase_fold/virulence"/>
</dbReference>
<name>A0A843AMA2_METAZ</name>
<dbReference type="EMBL" id="JADIIN010000036">
    <property type="protein sequence ID" value="MBF4468658.1"/>
    <property type="molecule type" value="Genomic_DNA"/>
</dbReference>
<keyword evidence="2" id="KW-0472">Membrane</keyword>
<dbReference type="AlphaFoldDB" id="A0A843AMA2"/>
<keyword evidence="2" id="KW-0812">Transmembrane</keyword>
<dbReference type="Gene3D" id="2.60.40.10">
    <property type="entry name" value="Immunoglobulins"/>
    <property type="match status" value="1"/>
</dbReference>
<protein>
    <submittedName>
        <fullName evidence="4">Ig-like domain repeat protein</fullName>
    </submittedName>
</protein>
<evidence type="ECO:0000256" key="2">
    <source>
        <dbReference type="SAM" id="Phobius"/>
    </source>
</evidence>